<dbReference type="EMBL" id="JALZWP010000025">
    <property type="protein sequence ID" value="MCL1630137.1"/>
    <property type="molecule type" value="Genomic_DNA"/>
</dbReference>
<keyword evidence="2" id="KW-1185">Reference proteome</keyword>
<dbReference type="RefSeq" id="WP_249060774.1">
    <property type="nucleotide sequence ID" value="NZ_JALZWP010000025.1"/>
</dbReference>
<accession>A0ABT0M5K0</accession>
<evidence type="ECO:0000313" key="1">
    <source>
        <dbReference type="EMBL" id="MCL1630137.1"/>
    </source>
</evidence>
<dbReference type="Proteomes" id="UP001202550">
    <property type="component" value="Unassembled WGS sequence"/>
</dbReference>
<proteinExistence type="predicted"/>
<protein>
    <submittedName>
        <fullName evidence="1">Uncharacterized protein</fullName>
    </submittedName>
</protein>
<evidence type="ECO:0000313" key="2">
    <source>
        <dbReference type="Proteomes" id="UP001202550"/>
    </source>
</evidence>
<reference evidence="1 2" key="1">
    <citation type="submission" date="2022-05" db="EMBL/GenBank/DDBJ databases">
        <title>Seasonal and diel survey of microbial diversity of the Tyrrhenian coast.</title>
        <authorList>
            <person name="Gattoni G."/>
            <person name="Corral P."/>
        </authorList>
    </citation>
    <scope>NUCLEOTIDE SEQUENCE [LARGE SCALE GENOMIC DNA]</scope>
    <source>
        <strain evidence="1 2">V10</strain>
    </source>
</reference>
<gene>
    <name evidence="1" type="ORF">M3N55_15540</name>
</gene>
<name>A0ABT0M5K0_9RHOB</name>
<comment type="caution">
    <text evidence="1">The sequence shown here is derived from an EMBL/GenBank/DDBJ whole genome shotgun (WGS) entry which is preliminary data.</text>
</comment>
<sequence length="59" mass="6742">MIDTDDYQRVPGLYGAWDFAMLIEEGRSYLIEDGGRTDDGQALFMVFERAAGREGRQHD</sequence>
<organism evidence="1 2">
    <name type="scientific">Roseinatronobacter domitianus</name>
    <dbReference type="NCBI Taxonomy" id="2940293"/>
    <lineage>
        <taxon>Bacteria</taxon>
        <taxon>Pseudomonadati</taxon>
        <taxon>Pseudomonadota</taxon>
        <taxon>Alphaproteobacteria</taxon>
        <taxon>Rhodobacterales</taxon>
        <taxon>Paracoccaceae</taxon>
        <taxon>Roseinatronobacter</taxon>
    </lineage>
</organism>